<dbReference type="InterPro" id="IPR025159">
    <property type="entry name" value="AbiEi_N"/>
</dbReference>
<dbReference type="RefSeq" id="WP_179517149.1">
    <property type="nucleotide sequence ID" value="NZ_JACCAC010000001.1"/>
</dbReference>
<evidence type="ECO:0000313" key="2">
    <source>
        <dbReference type="EMBL" id="NYG54548.1"/>
    </source>
</evidence>
<dbReference type="EMBL" id="JACCAC010000001">
    <property type="protein sequence ID" value="NYG54548.1"/>
    <property type="molecule type" value="Genomic_DNA"/>
</dbReference>
<protein>
    <recommendedName>
        <fullName evidence="1">AbiEi antitoxin N-terminal domain-containing protein</fullName>
    </recommendedName>
</protein>
<organism evidence="2 3">
    <name type="scientific">Nocardioides perillae</name>
    <dbReference type="NCBI Taxonomy" id="1119534"/>
    <lineage>
        <taxon>Bacteria</taxon>
        <taxon>Bacillati</taxon>
        <taxon>Actinomycetota</taxon>
        <taxon>Actinomycetes</taxon>
        <taxon>Propionibacteriales</taxon>
        <taxon>Nocardioidaceae</taxon>
        <taxon>Nocardioides</taxon>
    </lineage>
</organism>
<evidence type="ECO:0000313" key="3">
    <source>
        <dbReference type="Proteomes" id="UP000544110"/>
    </source>
</evidence>
<evidence type="ECO:0000259" key="1">
    <source>
        <dbReference type="Pfam" id="PF13338"/>
    </source>
</evidence>
<accession>A0A7Y9RU00</accession>
<proteinExistence type="predicted"/>
<comment type="caution">
    <text evidence="2">The sequence shown here is derived from an EMBL/GenBank/DDBJ whole genome shotgun (WGS) entry which is preliminary data.</text>
</comment>
<reference evidence="2 3" key="1">
    <citation type="submission" date="2020-07" db="EMBL/GenBank/DDBJ databases">
        <title>Sequencing the genomes of 1000 actinobacteria strains.</title>
        <authorList>
            <person name="Klenk H.-P."/>
        </authorList>
    </citation>
    <scope>NUCLEOTIDE SEQUENCE [LARGE SCALE GENOMIC DNA]</scope>
    <source>
        <strain evidence="2 3">DSM 24552</strain>
    </source>
</reference>
<feature type="domain" description="AbiEi antitoxin N-terminal" evidence="1">
    <location>
        <begin position="10"/>
        <end position="48"/>
    </location>
</feature>
<sequence>MDLTAYVPAVRQHGLLTWTQALGAGLDPRDVRRLVAAGAWLKVRRGVYTDRESYEALDPWRAAPLLRVRAAALVLATDGVFSHDSAALVLGLGVPDGRTALVHRTRARVCGTRLKAGIKHHGAPYHPGQVTVVDGLSVLDGPRTALDTAREHGFGPGLAAADAALRLGSSPAALRLAARAMRNWPGKSVVDRVVDLADAGSESWLESLGRALVLDLGIGRPETQVGLSDGHRTVFCDFGVGRHMFEVDGRVKYAAGGPDHRGPDEVLWEEKRRQDFIAGFGLGVSRITQEDCGSGRPAALRRLAREFAATEARWGRDVSDLAPYRVDRRPLRSGNM</sequence>
<dbReference type="AlphaFoldDB" id="A0A7Y9RU00"/>
<gene>
    <name evidence="2" type="ORF">BJ989_000852</name>
</gene>
<dbReference type="Proteomes" id="UP000544110">
    <property type="component" value="Unassembled WGS sequence"/>
</dbReference>
<dbReference type="Pfam" id="PF13338">
    <property type="entry name" value="AbiEi_4"/>
    <property type="match status" value="1"/>
</dbReference>
<name>A0A7Y9RU00_9ACTN</name>
<keyword evidence="3" id="KW-1185">Reference proteome</keyword>